<gene>
    <name evidence="1" type="primary">1</name>
    <name evidence="1" type="ORF">SEA_SCHMIDT_1</name>
</gene>
<protein>
    <submittedName>
        <fullName evidence="1">Uncharacterized protein</fullName>
    </submittedName>
</protein>
<dbReference type="KEGG" id="vg:63911756"/>
<reference evidence="1 2" key="1">
    <citation type="submission" date="2018-07" db="EMBL/GenBank/DDBJ databases">
        <authorList>
            <person name="Roberston F.H."/>
            <person name="Ghiringhelli B.C."/>
            <person name="Garcia S."/>
            <person name="Henry S."/>
            <person name="Naegele L."/>
            <person name="Slowan-Pomeroy T."/>
            <person name="Briggs L.A."/>
            <person name="Warner M.H."/>
            <person name="Garlena R.A."/>
            <person name="Russell D.A."/>
            <person name="Pope W.H."/>
            <person name="Jacobs-Sera D."/>
            <person name="Hatfull G.F."/>
        </authorList>
    </citation>
    <scope>NUCLEOTIDE SEQUENCE [LARGE SCALE GENOMIC DNA]</scope>
</reference>
<accession>A0A385E031</accession>
<dbReference type="EMBL" id="MH651189">
    <property type="protein sequence ID" value="AXQ65123.1"/>
    <property type="molecule type" value="Genomic_DNA"/>
</dbReference>
<organism evidence="1 2">
    <name type="scientific">Gordonia phage Schmidt</name>
    <dbReference type="NCBI Taxonomy" id="2301697"/>
    <lineage>
        <taxon>Viruses</taxon>
        <taxon>Duplodnaviria</taxon>
        <taxon>Heunggongvirae</taxon>
        <taxon>Uroviricota</taxon>
        <taxon>Caudoviricetes</taxon>
        <taxon>Ruthgordonvirinae</taxon>
        <taxon>Schmidtvirus</taxon>
        <taxon>Schmidtvirus schmidt</taxon>
    </lineage>
</organism>
<keyword evidence="2" id="KW-1185">Reference proteome</keyword>
<name>A0A385E031_9CAUD</name>
<dbReference type="Proteomes" id="UP000262719">
    <property type="component" value="Segment"/>
</dbReference>
<dbReference type="GeneID" id="63911756"/>
<proteinExistence type="predicted"/>
<dbReference type="RefSeq" id="YP_010050941.1">
    <property type="nucleotide sequence ID" value="NC_054436.1"/>
</dbReference>
<evidence type="ECO:0000313" key="1">
    <source>
        <dbReference type="EMBL" id="AXQ65123.1"/>
    </source>
</evidence>
<evidence type="ECO:0000313" key="2">
    <source>
        <dbReference type="Proteomes" id="UP000262719"/>
    </source>
</evidence>
<sequence length="92" mass="10022">MNSTATYPCTCNSLQYGSAGSYTWSLLGVNCPGCEAAMHAEEAQAEWDAMAPAERIASRWKSAQLRIESGRWRRNCPAPSMATYAPNCGLPF</sequence>